<protein>
    <submittedName>
        <fullName evidence="3">Predicted NTP pyrophosphohydrolase</fullName>
    </submittedName>
</protein>
<dbReference type="Pfam" id="PF00293">
    <property type="entry name" value="NUDIX"/>
    <property type="match status" value="1"/>
</dbReference>
<reference evidence="3 4" key="1">
    <citation type="submission" date="2018-06" db="EMBL/GenBank/DDBJ databases">
        <authorList>
            <consortium name="Pathogen Informatics"/>
            <person name="Doyle S."/>
        </authorList>
    </citation>
    <scope>NUCLEOTIDE SEQUENCE [LARGE SCALE GENOMIC DNA]</scope>
    <source>
        <strain evidence="3 4">NCTC11343</strain>
    </source>
</reference>
<dbReference type="AlphaFoldDB" id="A0A2X2J2B5"/>
<dbReference type="InterPro" id="IPR051325">
    <property type="entry name" value="Nudix_hydrolase_domain"/>
</dbReference>
<dbReference type="InterPro" id="IPR020084">
    <property type="entry name" value="NUDIX_hydrolase_CS"/>
</dbReference>
<gene>
    <name evidence="3" type="ORF">NCTC11343_02400</name>
</gene>
<evidence type="ECO:0000256" key="1">
    <source>
        <dbReference type="ARBA" id="ARBA00022801"/>
    </source>
</evidence>
<evidence type="ECO:0000313" key="4">
    <source>
        <dbReference type="Proteomes" id="UP000251241"/>
    </source>
</evidence>
<accession>A0A2X2J2B5</accession>
<dbReference type="InterPro" id="IPR000086">
    <property type="entry name" value="NUDIX_hydrolase_dom"/>
</dbReference>
<dbReference type="CDD" id="cd04662">
    <property type="entry name" value="NUDIX_Hydrolase"/>
    <property type="match status" value="1"/>
</dbReference>
<evidence type="ECO:0000313" key="3">
    <source>
        <dbReference type="EMBL" id="SPZ85836.1"/>
    </source>
</evidence>
<dbReference type="PANTHER" id="PTHR21340">
    <property type="entry name" value="DIADENOSINE 5,5-P1,P4-TETRAPHOSPHATE PYROPHOSPHOHYDROLASE MUTT"/>
    <property type="match status" value="1"/>
</dbReference>
<name>A0A2X2J2B5_SPHMU</name>
<dbReference type="EMBL" id="UAUU01000008">
    <property type="protein sequence ID" value="SPZ85836.1"/>
    <property type="molecule type" value="Genomic_DNA"/>
</dbReference>
<proteinExistence type="predicted"/>
<evidence type="ECO:0000259" key="2">
    <source>
        <dbReference type="PROSITE" id="PS51462"/>
    </source>
</evidence>
<dbReference type="PANTHER" id="PTHR21340:SF7">
    <property type="entry name" value="NUDIX HYDROLASE DOMAIN-CONTAINING PROTEIN"/>
    <property type="match status" value="1"/>
</dbReference>
<dbReference type="GO" id="GO:0004081">
    <property type="term" value="F:bis(5'-nucleosyl)-tetraphosphatase (asymmetrical) activity"/>
    <property type="evidence" value="ECO:0007669"/>
    <property type="project" value="TreeGrafter"/>
</dbReference>
<dbReference type="PROSITE" id="PS00893">
    <property type="entry name" value="NUDIX_BOX"/>
    <property type="match status" value="1"/>
</dbReference>
<organism evidence="3 4">
    <name type="scientific">Sphingobacterium multivorum</name>
    <dbReference type="NCBI Taxonomy" id="28454"/>
    <lineage>
        <taxon>Bacteria</taxon>
        <taxon>Pseudomonadati</taxon>
        <taxon>Bacteroidota</taxon>
        <taxon>Sphingobacteriia</taxon>
        <taxon>Sphingobacteriales</taxon>
        <taxon>Sphingobacteriaceae</taxon>
        <taxon>Sphingobacterium</taxon>
    </lineage>
</organism>
<keyword evidence="1 3" id="KW-0378">Hydrolase</keyword>
<sequence>MPLHGFGYGIAATMAKKINTSAGLLLYKFEALEIYFFLVHPGGPYFTKKDEGSWTIPKGEIDLYEDELEAAKREFIEETGYLPSGNFIALQAIQQKGGKIVKCWAIEGDIDPADLVSNTFEMEWPPKSGKMQTYPEVDRGGWFTFAEARKKINERQISFLEQVIAHEKC</sequence>
<dbReference type="PROSITE" id="PS51462">
    <property type="entry name" value="NUDIX"/>
    <property type="match status" value="1"/>
</dbReference>
<dbReference type="GO" id="GO:0006167">
    <property type="term" value="P:AMP biosynthetic process"/>
    <property type="evidence" value="ECO:0007669"/>
    <property type="project" value="TreeGrafter"/>
</dbReference>
<dbReference type="GO" id="GO:0006754">
    <property type="term" value="P:ATP biosynthetic process"/>
    <property type="evidence" value="ECO:0007669"/>
    <property type="project" value="TreeGrafter"/>
</dbReference>
<feature type="domain" description="Nudix hydrolase" evidence="2">
    <location>
        <begin position="17"/>
        <end position="165"/>
    </location>
</feature>
<dbReference type="Gene3D" id="3.90.79.10">
    <property type="entry name" value="Nucleoside Triphosphate Pyrophosphohydrolase"/>
    <property type="match status" value="1"/>
</dbReference>
<dbReference type="SUPFAM" id="SSF55811">
    <property type="entry name" value="Nudix"/>
    <property type="match status" value="1"/>
</dbReference>
<dbReference type="InterPro" id="IPR015797">
    <property type="entry name" value="NUDIX_hydrolase-like_dom_sf"/>
</dbReference>
<dbReference type="Proteomes" id="UP000251241">
    <property type="component" value="Unassembled WGS sequence"/>
</dbReference>